<feature type="region of interest" description="Disordered" evidence="1">
    <location>
        <begin position="382"/>
        <end position="448"/>
    </location>
</feature>
<feature type="compositionally biased region" description="Basic and acidic residues" evidence="1">
    <location>
        <begin position="189"/>
        <end position="202"/>
    </location>
</feature>
<evidence type="ECO:0000256" key="1">
    <source>
        <dbReference type="SAM" id="MobiDB-lite"/>
    </source>
</evidence>
<feature type="region of interest" description="Disordered" evidence="1">
    <location>
        <begin position="239"/>
        <end position="261"/>
    </location>
</feature>
<feature type="region of interest" description="Disordered" evidence="1">
    <location>
        <begin position="57"/>
        <end position="89"/>
    </location>
</feature>
<evidence type="ECO:0000313" key="3">
    <source>
        <dbReference type="Proteomes" id="UP000635477"/>
    </source>
</evidence>
<sequence>MNWTEGALARHSRRKGWDKDAARQKKYFAKAKARKHEATAKKNADIASFVPDYIARSPHAQERRSSSPIPQRKQRTPRKRLIQNQENTNERLRVTANNLASSQHGKRSTESLHNPLLVDENRQAEDIATKRRKLLEKNDWTGVHLQQPILPEISWQRGRITKPASRKDPQVSGQKHHIAVTPQAPGIDNHPKDDNANRRSDEGMRIRIGSRDLRWSRESNLVRSSVPRRGLSNFETFNSQQHMESPCPPYQSQASTDHRSEASLRLRVNSVTPTRNAESYHSYSSLSTTIGPYSNSRGTHGRQTILNEPRYVVRSSPPLIHHPRPTRESRLPLFDIQSPGPEDNSSTTALVGAGRQACNRFTSDNIRWNTWLNLGPRTELQSLSKADREPQPSRSVTPGISHQWNSSEDHLQAETPDRYETLRKNGEGGDEDSAPLTPHYQSARMLSPDGLNYGSLDAELDLAQPSREDYLSKADVHKSTKSCDSTRDSNHESSKVSTKPGSDLVLPAGTELPKVPNVQDLMDLLVANEGIYARREEHQEPGHEPALGDEDEDEIWKRFVFDNNCTEISRRAREEAHDRIKCDLRTKADPRGDVAAAPSSFECNLGLETTESPSDVAEPPSTLRDQQSPSPKSNRVVAAEFTEPLSRTDIQILLETAAETDITEINSIVAPPDVPDAEFKFHHPCLFIGRLANNRISKPSISSRAASMKGRRSCAKRRRDQGRPDFRAMPNYDDDPIEESY</sequence>
<feature type="region of interest" description="Disordered" evidence="1">
    <location>
        <begin position="699"/>
        <end position="741"/>
    </location>
</feature>
<evidence type="ECO:0000313" key="2">
    <source>
        <dbReference type="EMBL" id="KAF4971814.1"/>
    </source>
</evidence>
<keyword evidence="3" id="KW-1185">Reference proteome</keyword>
<name>A0A8H4U980_9HYPO</name>
<feature type="compositionally biased region" description="Acidic residues" evidence="1">
    <location>
        <begin position="732"/>
        <end position="741"/>
    </location>
</feature>
<feature type="region of interest" description="Disordered" evidence="1">
    <location>
        <begin position="273"/>
        <end position="348"/>
    </location>
</feature>
<feature type="compositionally biased region" description="Basic residues" evidence="1">
    <location>
        <begin position="72"/>
        <end position="81"/>
    </location>
</feature>
<feature type="compositionally biased region" description="Polar residues" evidence="1">
    <location>
        <begin position="273"/>
        <end position="306"/>
    </location>
</feature>
<dbReference type="EMBL" id="JABEYC010000950">
    <property type="protein sequence ID" value="KAF4971814.1"/>
    <property type="molecule type" value="Genomic_DNA"/>
</dbReference>
<protein>
    <submittedName>
        <fullName evidence="2">Uncharacterized protein</fullName>
    </submittedName>
</protein>
<comment type="caution">
    <text evidence="2">The sequence shown here is derived from an EMBL/GenBank/DDBJ whole genome shotgun (WGS) entry which is preliminary data.</text>
</comment>
<dbReference type="AlphaFoldDB" id="A0A8H4U980"/>
<gene>
    <name evidence="2" type="ORF">FZEAL_9741</name>
</gene>
<feature type="compositionally biased region" description="Polar residues" evidence="1">
    <location>
        <begin position="392"/>
        <end position="406"/>
    </location>
</feature>
<feature type="region of interest" description="Disordered" evidence="1">
    <location>
        <begin position="1"/>
        <end position="22"/>
    </location>
</feature>
<organism evidence="2 3">
    <name type="scientific">Fusarium zealandicum</name>
    <dbReference type="NCBI Taxonomy" id="1053134"/>
    <lineage>
        <taxon>Eukaryota</taxon>
        <taxon>Fungi</taxon>
        <taxon>Dikarya</taxon>
        <taxon>Ascomycota</taxon>
        <taxon>Pezizomycotina</taxon>
        <taxon>Sordariomycetes</taxon>
        <taxon>Hypocreomycetidae</taxon>
        <taxon>Hypocreales</taxon>
        <taxon>Nectriaceae</taxon>
        <taxon>Fusarium</taxon>
        <taxon>Fusarium staphyleae species complex</taxon>
    </lineage>
</organism>
<reference evidence="2" key="2">
    <citation type="submission" date="2020-05" db="EMBL/GenBank/DDBJ databases">
        <authorList>
            <person name="Kim H.-S."/>
            <person name="Proctor R.H."/>
            <person name="Brown D.W."/>
        </authorList>
    </citation>
    <scope>NUCLEOTIDE SEQUENCE</scope>
    <source>
        <strain evidence="2">NRRL 22465</strain>
    </source>
</reference>
<feature type="region of interest" description="Disordered" evidence="1">
    <location>
        <begin position="181"/>
        <end position="202"/>
    </location>
</feature>
<reference evidence="2" key="1">
    <citation type="journal article" date="2020" name="BMC Genomics">
        <title>Correction to: Identification and distribution of gene clusters required for synthesis of sphingolipid metabolism inhibitors in diverse species of the filamentous fungus Fusarium.</title>
        <authorList>
            <person name="Kim H.S."/>
            <person name="Lohmar J.M."/>
            <person name="Busman M."/>
            <person name="Brown D.W."/>
            <person name="Naumann T.A."/>
            <person name="Divon H.H."/>
            <person name="Lysoe E."/>
            <person name="Uhlig S."/>
            <person name="Proctor R.H."/>
        </authorList>
    </citation>
    <scope>NUCLEOTIDE SEQUENCE</scope>
    <source>
        <strain evidence="2">NRRL 22465</strain>
    </source>
</reference>
<dbReference type="OrthoDB" id="5426563at2759"/>
<feature type="region of interest" description="Disordered" evidence="1">
    <location>
        <begin position="471"/>
        <end position="504"/>
    </location>
</feature>
<feature type="compositionally biased region" description="Basic residues" evidence="1">
    <location>
        <begin position="709"/>
        <end position="720"/>
    </location>
</feature>
<dbReference type="Proteomes" id="UP000635477">
    <property type="component" value="Unassembled WGS sequence"/>
</dbReference>
<feature type="compositionally biased region" description="Polar residues" evidence="1">
    <location>
        <begin position="623"/>
        <end position="633"/>
    </location>
</feature>
<feature type="region of interest" description="Disordered" evidence="1">
    <location>
        <begin position="603"/>
        <end position="636"/>
    </location>
</feature>
<feature type="compositionally biased region" description="Basic and acidic residues" evidence="1">
    <location>
        <begin position="407"/>
        <end position="427"/>
    </location>
</feature>
<feature type="compositionally biased region" description="Basic and acidic residues" evidence="1">
    <location>
        <begin position="484"/>
        <end position="494"/>
    </location>
</feature>
<accession>A0A8H4U980</accession>
<proteinExistence type="predicted"/>